<comment type="caution">
    <text evidence="2">The sequence shown here is derived from an EMBL/GenBank/DDBJ whole genome shotgun (WGS) entry which is preliminary data.</text>
</comment>
<name>A0ABD1A7K0_CARAN</name>
<feature type="compositionally biased region" description="Basic and acidic residues" evidence="1">
    <location>
        <begin position="406"/>
        <end position="417"/>
    </location>
</feature>
<evidence type="ECO:0000256" key="1">
    <source>
        <dbReference type="SAM" id="MobiDB-lite"/>
    </source>
</evidence>
<protein>
    <submittedName>
        <fullName evidence="2">Uncharacterized protein</fullName>
    </submittedName>
</protein>
<proteinExistence type="predicted"/>
<evidence type="ECO:0000313" key="3">
    <source>
        <dbReference type="Proteomes" id="UP001558713"/>
    </source>
</evidence>
<dbReference type="AlphaFoldDB" id="A0ABD1A7K0"/>
<feature type="compositionally biased region" description="Basic and acidic residues" evidence="1">
    <location>
        <begin position="375"/>
        <end position="394"/>
    </location>
</feature>
<dbReference type="Proteomes" id="UP001558713">
    <property type="component" value="Unassembled WGS sequence"/>
</dbReference>
<feature type="compositionally biased region" description="Polar residues" evidence="1">
    <location>
        <begin position="354"/>
        <end position="374"/>
    </location>
</feature>
<accession>A0ABD1A7K0</accession>
<gene>
    <name evidence="2" type="ORF">V5N11_013074</name>
</gene>
<organism evidence="2 3">
    <name type="scientific">Cardamine amara subsp. amara</name>
    <dbReference type="NCBI Taxonomy" id="228776"/>
    <lineage>
        <taxon>Eukaryota</taxon>
        <taxon>Viridiplantae</taxon>
        <taxon>Streptophyta</taxon>
        <taxon>Embryophyta</taxon>
        <taxon>Tracheophyta</taxon>
        <taxon>Spermatophyta</taxon>
        <taxon>Magnoliopsida</taxon>
        <taxon>eudicotyledons</taxon>
        <taxon>Gunneridae</taxon>
        <taxon>Pentapetalae</taxon>
        <taxon>rosids</taxon>
        <taxon>malvids</taxon>
        <taxon>Brassicales</taxon>
        <taxon>Brassicaceae</taxon>
        <taxon>Cardamineae</taxon>
        <taxon>Cardamine</taxon>
    </lineage>
</organism>
<evidence type="ECO:0000313" key="2">
    <source>
        <dbReference type="EMBL" id="KAL1199814.1"/>
    </source>
</evidence>
<dbReference type="EMBL" id="JBANAX010000637">
    <property type="protein sequence ID" value="KAL1199814.1"/>
    <property type="molecule type" value="Genomic_DNA"/>
</dbReference>
<dbReference type="PANTHER" id="PTHR34567">
    <property type="entry name" value="FK506-BINDING-LIKE PROTEIN"/>
    <property type="match status" value="1"/>
</dbReference>
<sequence>MGKWGHRPRFHRRRSPERWYSECHSSSSSSGYGEEDGIPVWEKRFCEVIGSVPWQKVVEASYFKSCYRGNVITWNDSACEETFHNEKKRFWSQVNGFHCDVSLPDPDLFISEIDWDTFIDPELIRDLERAYFAPPDEVKTGFKRGRLDKNWSLPIEETSWNGSEKVHDFNALGKKSNGWNLSESGGTDHPKDRVSPWEAKLSCVNEIVNDTTYGDCLTTEKWMQETKDKGNDNWGNSGQGKDGWDKLGYQNKKAKGSESVSAENYNPWEAKPSCRNDTAEETTWGGCSGKGWEDKGWSNDCWGNGGWDNRDWGNQGTERKDWRYNRYSQNFPEPKGYNPWKGCSLPNNAAWRNSGVNADSWQTRRTSETKQSTWDVRRSNDGWGRQNKERDDSYGYRSNYTNSRPRRNDYQNRKVNF</sequence>
<dbReference type="PANTHER" id="PTHR34567:SF5">
    <property type="entry name" value="OXIDOREDUCTASE_TRANSITION METAL ION-BINDING PROTEIN"/>
    <property type="match status" value="1"/>
</dbReference>
<reference evidence="2 3" key="1">
    <citation type="submission" date="2024-04" db="EMBL/GenBank/DDBJ databases">
        <title>Genome assembly C_amara_ONT_v2.</title>
        <authorList>
            <person name="Yant L."/>
            <person name="Moore C."/>
            <person name="Slenker M."/>
        </authorList>
    </citation>
    <scope>NUCLEOTIDE SEQUENCE [LARGE SCALE GENOMIC DNA]</scope>
    <source>
        <tissue evidence="2">Leaf</tissue>
    </source>
</reference>
<keyword evidence="3" id="KW-1185">Reference proteome</keyword>
<feature type="region of interest" description="Disordered" evidence="1">
    <location>
        <begin position="354"/>
        <end position="417"/>
    </location>
</feature>